<dbReference type="RefSeq" id="WP_302723501.1">
    <property type="nucleotide sequence ID" value="NZ_JAULRU010000617.1"/>
</dbReference>
<organism evidence="1 2">
    <name type="scientific">Gilvimarinus gilvus</name>
    <dbReference type="NCBI Taxonomy" id="3058038"/>
    <lineage>
        <taxon>Bacteria</taxon>
        <taxon>Pseudomonadati</taxon>
        <taxon>Pseudomonadota</taxon>
        <taxon>Gammaproteobacteria</taxon>
        <taxon>Cellvibrionales</taxon>
        <taxon>Cellvibrionaceae</taxon>
        <taxon>Gilvimarinus</taxon>
    </lineage>
</organism>
<proteinExistence type="predicted"/>
<evidence type="ECO:0008006" key="3">
    <source>
        <dbReference type="Google" id="ProtNLM"/>
    </source>
</evidence>
<comment type="caution">
    <text evidence="1">The sequence shown here is derived from an EMBL/GenBank/DDBJ whole genome shotgun (WGS) entry which is preliminary data.</text>
</comment>
<dbReference type="EMBL" id="JAXAFO010000008">
    <property type="protein sequence ID" value="MDX6849010.1"/>
    <property type="molecule type" value="Genomic_DNA"/>
</dbReference>
<reference evidence="1 2" key="1">
    <citation type="submission" date="2023-11" db="EMBL/GenBank/DDBJ databases">
        <title>Gilvimarinus fulvus sp. nov., isolated from the surface of Kelp.</title>
        <authorList>
            <person name="Sun Y.Y."/>
            <person name="Gong Y."/>
            <person name="Du Z.J."/>
        </authorList>
    </citation>
    <scope>NUCLEOTIDE SEQUENCE [LARGE SCALE GENOMIC DNA]</scope>
    <source>
        <strain evidence="1 2">SDUM040013</strain>
    </source>
</reference>
<sequence length="606" mass="67473">MQSAPTNAHTKYIAVPFFSWPLHEGERLVLAQNGSQAQPVHETLAQTLMLCDQWRSLEEHLDVTIKKMPQLQAHALQLHQGLLHLISLGLLVDADSLSQNFAAPPSSTPAPEGIKTLYVRTYCCPQALERLFQSALTGRAGASLQTLVVIDDAREESDIARTRVLLNSYRAKLPADLIHITRADRNRLADALAEISGAEAQDLRWWLNGDPNDPEMTAGATFNTALLLSAGTKTAVIDDDGQLTPYGDATDLSQMSVASTEHVDWTMYSSPEDMEDAWSVLDLDPLKAHSQWLGQSLSTAIEQTSKPETFWQSISRSGLANLKPNAKVKVSVNGLLGDPGTGGGSWLLGLPPEKLTPCLESEEHYRQLTSSRLLARHPQGQKLLPWHSLLSPLVGIDNSELMPPTFPNGRGEDVLFADLVCCVYPESLFAQLPWMLKHIPEHGRQYDRDALSRPARISTSRLLSKTLRKLRHAVPSASPNIRLQWLGQSLQAIAEIPTSSLTDEYYRHLAGDRAHWAKQLIKNLQTLNPPAYLAEDMQQLLNRLRQGIETDRQDLDAINPQIRRYSSRYGEALTSWQLAWEHCHQLGEPQTLNMLRDLSPEDCAQE</sequence>
<dbReference type="Proteomes" id="UP001273505">
    <property type="component" value="Unassembled WGS sequence"/>
</dbReference>
<keyword evidence="2" id="KW-1185">Reference proteome</keyword>
<protein>
    <recommendedName>
        <fullName evidence="3">Glycosyltransferase 2-like domain-containing protein</fullName>
    </recommendedName>
</protein>
<evidence type="ECO:0000313" key="1">
    <source>
        <dbReference type="EMBL" id="MDX6849010.1"/>
    </source>
</evidence>
<name>A0ABU4RVW3_9GAMM</name>
<gene>
    <name evidence="1" type="ORF">SCD92_06535</name>
</gene>
<accession>A0ABU4RVW3</accession>
<evidence type="ECO:0000313" key="2">
    <source>
        <dbReference type="Proteomes" id="UP001273505"/>
    </source>
</evidence>